<evidence type="ECO:0000313" key="3">
    <source>
        <dbReference type="Proteomes" id="UP001310890"/>
    </source>
</evidence>
<dbReference type="Gene3D" id="2.30.30.700">
    <property type="entry name" value="SLA1 homology domain 1"/>
    <property type="match status" value="1"/>
</dbReference>
<dbReference type="Proteomes" id="UP001310890">
    <property type="component" value="Unassembled WGS sequence"/>
</dbReference>
<organism evidence="2 3">
    <name type="scientific">Meristemomyces frigidus</name>
    <dbReference type="NCBI Taxonomy" id="1508187"/>
    <lineage>
        <taxon>Eukaryota</taxon>
        <taxon>Fungi</taxon>
        <taxon>Dikarya</taxon>
        <taxon>Ascomycota</taxon>
        <taxon>Pezizomycotina</taxon>
        <taxon>Dothideomycetes</taxon>
        <taxon>Dothideomycetidae</taxon>
        <taxon>Mycosphaerellales</taxon>
        <taxon>Teratosphaeriaceae</taxon>
        <taxon>Meristemomyces</taxon>
    </lineage>
</organism>
<dbReference type="AlphaFoldDB" id="A0AAN7TPB7"/>
<reference evidence="2" key="1">
    <citation type="submission" date="2023-08" db="EMBL/GenBank/DDBJ databases">
        <title>Black Yeasts Isolated from many extreme environments.</title>
        <authorList>
            <person name="Coleine C."/>
            <person name="Stajich J.E."/>
            <person name="Selbmann L."/>
        </authorList>
    </citation>
    <scope>NUCLEOTIDE SEQUENCE</scope>
    <source>
        <strain evidence="2">CCFEE 5401</strain>
    </source>
</reference>
<feature type="region of interest" description="Disordered" evidence="1">
    <location>
        <begin position="1"/>
        <end position="20"/>
    </location>
</feature>
<protein>
    <submittedName>
        <fullName evidence="2">Uncharacterized protein</fullName>
    </submittedName>
</protein>
<feature type="region of interest" description="Disordered" evidence="1">
    <location>
        <begin position="128"/>
        <end position="190"/>
    </location>
</feature>
<comment type="caution">
    <text evidence="2">The sequence shown here is derived from an EMBL/GenBank/DDBJ whole genome shotgun (WGS) entry which is preliminary data.</text>
</comment>
<feature type="region of interest" description="Disordered" evidence="1">
    <location>
        <begin position="34"/>
        <end position="108"/>
    </location>
</feature>
<evidence type="ECO:0000313" key="2">
    <source>
        <dbReference type="EMBL" id="KAK5118361.1"/>
    </source>
</evidence>
<gene>
    <name evidence="2" type="ORF">LTR62_002875</name>
</gene>
<dbReference type="EMBL" id="JAVRRL010000002">
    <property type="protein sequence ID" value="KAK5118361.1"/>
    <property type="molecule type" value="Genomic_DNA"/>
</dbReference>
<feature type="compositionally biased region" description="Polar residues" evidence="1">
    <location>
        <begin position="141"/>
        <end position="161"/>
    </location>
</feature>
<name>A0AAN7TPB7_9PEZI</name>
<proteinExistence type="predicted"/>
<sequence>MAGLKRKRDSASFTTEKDIATIDLTEDDTTEILGAVMPPTPVQTPQKQPTSKNNSGNLWPFTSGVGDKRVKHTNGTKENVKHVPAVTKHEPDVERAVSPSSASISRLERRLPGSTAFASVLDGQGHVRFSDDDGSEGSVFSGAQRSGNSESNGASARSDTPVQDEVLANDTTPPPTQTRAQTQAPNEQSKELYKIPELADVYVPKTSVADRVEYTNPQKFSIKPPFWKRWSPKLYSTFAQHLLEQFDPLPFAREHNLPVDEVQHVLTALITRPLHSAEEAARRGEEGIQSMFDLANKFGIKCRRWGRGEDNDTRFYAELAGVEKQIVVLTTEAGFKQTLRLDQLSGEDIQYLQTQLRPSDKTLFWGEAVEESSTALDELRKIYGTAHRKWGVPRASDGLRPCGALVGVKRSQKGAMVLVQWREGKNVLEVPLERCVEGDLRCLGQWLSLRAKRMLWPDGEDEEGEEGEGEGEVVV</sequence>
<accession>A0AAN7TPB7</accession>
<evidence type="ECO:0000256" key="1">
    <source>
        <dbReference type="SAM" id="MobiDB-lite"/>
    </source>
</evidence>